<feature type="region of interest" description="Disordered" evidence="1">
    <location>
        <begin position="180"/>
        <end position="218"/>
    </location>
</feature>
<gene>
    <name evidence="2" type="ORF">PR048_002325</name>
</gene>
<dbReference type="EMBL" id="JARBHB010000001">
    <property type="protein sequence ID" value="KAJ8896979.1"/>
    <property type="molecule type" value="Genomic_DNA"/>
</dbReference>
<accession>A0ABQ9ILB3</accession>
<evidence type="ECO:0000313" key="3">
    <source>
        <dbReference type="Proteomes" id="UP001159363"/>
    </source>
</evidence>
<evidence type="ECO:0000256" key="1">
    <source>
        <dbReference type="SAM" id="MobiDB-lite"/>
    </source>
</evidence>
<proteinExistence type="predicted"/>
<evidence type="ECO:0000313" key="2">
    <source>
        <dbReference type="EMBL" id="KAJ8896979.1"/>
    </source>
</evidence>
<name>A0ABQ9ILB3_9NEOP</name>
<keyword evidence="3" id="KW-1185">Reference proteome</keyword>
<reference evidence="2 3" key="1">
    <citation type="submission" date="2023-02" db="EMBL/GenBank/DDBJ databases">
        <title>LHISI_Scaffold_Assembly.</title>
        <authorList>
            <person name="Stuart O.P."/>
            <person name="Cleave R."/>
            <person name="Magrath M.J.L."/>
            <person name="Mikheyev A.S."/>
        </authorList>
    </citation>
    <scope>NUCLEOTIDE SEQUENCE [LARGE SCALE GENOMIC DNA]</scope>
    <source>
        <strain evidence="2">Daus_M_001</strain>
        <tissue evidence="2">Leg muscle</tissue>
    </source>
</reference>
<protein>
    <submittedName>
        <fullName evidence="2">Uncharacterized protein</fullName>
    </submittedName>
</protein>
<organism evidence="2 3">
    <name type="scientific">Dryococelus australis</name>
    <dbReference type="NCBI Taxonomy" id="614101"/>
    <lineage>
        <taxon>Eukaryota</taxon>
        <taxon>Metazoa</taxon>
        <taxon>Ecdysozoa</taxon>
        <taxon>Arthropoda</taxon>
        <taxon>Hexapoda</taxon>
        <taxon>Insecta</taxon>
        <taxon>Pterygota</taxon>
        <taxon>Neoptera</taxon>
        <taxon>Polyneoptera</taxon>
        <taxon>Phasmatodea</taxon>
        <taxon>Verophasmatodea</taxon>
        <taxon>Anareolatae</taxon>
        <taxon>Phasmatidae</taxon>
        <taxon>Eurycanthinae</taxon>
        <taxon>Dryococelus</taxon>
    </lineage>
</organism>
<feature type="compositionally biased region" description="Basic and acidic residues" evidence="1">
    <location>
        <begin position="197"/>
        <end position="208"/>
    </location>
</feature>
<sequence>MSTEKNRKARISEAGNPLTKGIIQRFYNVRKSRRDPAGNRARFALVGGDRSSHSATAAPDREGAARKLQRNQECRNEERISPKFSRKRTYMCPLCILLRPRQATYLKLARDTPQAEATNDSIQGEATNSEMATKRGLPAPRTWNNVGCTVNRRSRDVKPPLATDSVMSFQRIIEVITEQRRNTKAGETGDPQWKPGDQLHDSHMRKSGSDPAGNRTRFALTATPPWPLIVVVGSDLGDGCQGAKTATSDAMP</sequence>
<feature type="compositionally biased region" description="Basic and acidic residues" evidence="1">
    <location>
        <begin position="59"/>
        <end position="74"/>
    </location>
</feature>
<comment type="caution">
    <text evidence="2">The sequence shown here is derived from an EMBL/GenBank/DDBJ whole genome shotgun (WGS) entry which is preliminary data.</text>
</comment>
<dbReference type="Proteomes" id="UP001159363">
    <property type="component" value="Chromosome 1"/>
</dbReference>
<feature type="region of interest" description="Disordered" evidence="1">
    <location>
        <begin position="48"/>
        <end position="74"/>
    </location>
</feature>